<dbReference type="HOGENOM" id="CLU_049919_0_0_1"/>
<dbReference type="OrthoDB" id="5361617at2759"/>
<dbReference type="EMBL" id="AOGT01000068">
    <property type="protein sequence ID" value="EMG50941.1"/>
    <property type="molecule type" value="Genomic_DNA"/>
</dbReference>
<evidence type="ECO:0000313" key="2">
    <source>
        <dbReference type="EMBL" id="EMG50941.1"/>
    </source>
</evidence>
<evidence type="ECO:0000313" key="3">
    <source>
        <dbReference type="Proteomes" id="UP000011777"/>
    </source>
</evidence>
<sequence>MSLDLSSDESERYFSDELVDSSKKYFTQPPSSSSSPPARQVRLILDQTSFVRGIGNVKRWFNEEYINANATRSNEIIDLNIYIPAYTLHEFDFVKKGTSISATNAREAIRFIDNYLENEVEFDSDKIRYNLTLETPSDNIPSWNRCMKYKIHSPKIKEFPNYKTKFDSSLIGQTPLSTNTNNNENDLDFVENFDNVLTFNQRNKVNDIQYENSQSYQNAVANSEQLAEMPVRLRYLIRTCIFKRFIESNSSHQSARNEIEEWKLVTEDSITKIWAKSFGIDCLNVNEAELLIFQNYDVNSFKLYNPYANDKDNFDPRSDILQNTIDTTLYNYSTAHQDPVSFSNTKKRGRGGKRGGGRGGKPKKDGRSIPLSTDAVVHSEKSETGNGYIKKEKFGAINYAPRGRGELWKPS</sequence>
<protein>
    <submittedName>
        <fullName evidence="2">Uncharacterized protein</fullName>
    </submittedName>
</protein>
<evidence type="ECO:0000256" key="1">
    <source>
        <dbReference type="SAM" id="MobiDB-lite"/>
    </source>
</evidence>
<dbReference type="Proteomes" id="UP000011777">
    <property type="component" value="Unassembled WGS sequence"/>
</dbReference>
<proteinExistence type="predicted"/>
<keyword evidence="3" id="KW-1185">Reference proteome</keyword>
<accession>M3IWA6</accession>
<dbReference type="AlphaFoldDB" id="M3IWA6"/>
<comment type="caution">
    <text evidence="2">The sequence shown here is derived from an EMBL/GenBank/DDBJ whole genome shotgun (WGS) entry which is preliminary data.</text>
</comment>
<dbReference type="eggNOG" id="ENOG502S5VM">
    <property type="taxonomic scope" value="Eukaryota"/>
</dbReference>
<organism evidence="2 3">
    <name type="scientific">Candida maltosa (strain Xu316)</name>
    <name type="common">Yeast</name>
    <dbReference type="NCBI Taxonomy" id="1245528"/>
    <lineage>
        <taxon>Eukaryota</taxon>
        <taxon>Fungi</taxon>
        <taxon>Dikarya</taxon>
        <taxon>Ascomycota</taxon>
        <taxon>Saccharomycotina</taxon>
        <taxon>Pichiomycetes</taxon>
        <taxon>Debaryomycetaceae</taxon>
        <taxon>Candida/Lodderomyces clade</taxon>
        <taxon>Candida</taxon>
    </lineage>
</organism>
<feature type="region of interest" description="Disordered" evidence="1">
    <location>
        <begin position="337"/>
        <end position="384"/>
    </location>
</feature>
<feature type="compositionally biased region" description="Basic residues" evidence="1">
    <location>
        <begin position="345"/>
        <end position="356"/>
    </location>
</feature>
<dbReference type="Gene3D" id="3.40.50.1010">
    <property type="entry name" value="5'-nuclease"/>
    <property type="match status" value="1"/>
</dbReference>
<name>M3IWA6_CANMX</name>
<gene>
    <name evidence="2" type="ORF">G210_5690</name>
</gene>
<dbReference type="STRING" id="1245528.M3IWA6"/>
<dbReference type="OMA" id="PITKIWA"/>
<reference evidence="2 3" key="1">
    <citation type="submission" date="2013-02" db="EMBL/GenBank/DDBJ databases">
        <title>Genome sequence of Candida maltosa Xu316, a potential industrial strain for xylitol and ethanol production.</title>
        <authorList>
            <person name="Yu J."/>
            <person name="Wang Q."/>
            <person name="Geng X."/>
            <person name="Bao W."/>
            <person name="He P."/>
            <person name="Cai J."/>
        </authorList>
    </citation>
    <scope>NUCLEOTIDE SEQUENCE [LARGE SCALE GENOMIC DNA]</scope>
    <source>
        <strain evidence="3">Xu316</strain>
    </source>
</reference>